<dbReference type="AlphaFoldDB" id="A0AAV5T079"/>
<sequence>FSPHSTMYRPFTDADFFPMSQSLHVNSQVPPSFQSMVTPHQMMQPPQPVHEVNNDYQSYMASMFPEPQQASPPLQSLLSPSQIFPFSHQSALMPQISPPSLFRSAPTLISPPPPLLHISSDYSNPISLPPSHPHPAISPIVPVAAINNDDLAFSDDSAYTTPSSSPEPHLFEMSHLNFTPKASNSYQADDVNDSSQTELMPQSVRCFIPFIFPIAYITCYRSPVYSHKSRFNYRPLSFQSSIPSFL</sequence>
<protein>
    <submittedName>
        <fullName evidence="1">Uncharacterized protein</fullName>
    </submittedName>
</protein>
<feature type="non-terminal residue" evidence="1">
    <location>
        <position position="1"/>
    </location>
</feature>
<accession>A0AAV5T079</accession>
<organism evidence="1 2">
    <name type="scientific">Pristionchus entomophagus</name>
    <dbReference type="NCBI Taxonomy" id="358040"/>
    <lineage>
        <taxon>Eukaryota</taxon>
        <taxon>Metazoa</taxon>
        <taxon>Ecdysozoa</taxon>
        <taxon>Nematoda</taxon>
        <taxon>Chromadorea</taxon>
        <taxon>Rhabditida</taxon>
        <taxon>Rhabditina</taxon>
        <taxon>Diplogasteromorpha</taxon>
        <taxon>Diplogasteroidea</taxon>
        <taxon>Neodiplogasteridae</taxon>
        <taxon>Pristionchus</taxon>
    </lineage>
</organism>
<comment type="caution">
    <text evidence="1">The sequence shown here is derived from an EMBL/GenBank/DDBJ whole genome shotgun (WGS) entry which is preliminary data.</text>
</comment>
<proteinExistence type="predicted"/>
<dbReference type="Proteomes" id="UP001432027">
    <property type="component" value="Unassembled WGS sequence"/>
</dbReference>
<reference evidence="1" key="1">
    <citation type="submission" date="2023-10" db="EMBL/GenBank/DDBJ databases">
        <title>Genome assembly of Pristionchus species.</title>
        <authorList>
            <person name="Yoshida K."/>
            <person name="Sommer R.J."/>
        </authorList>
    </citation>
    <scope>NUCLEOTIDE SEQUENCE</scope>
    <source>
        <strain evidence="1">RS0144</strain>
    </source>
</reference>
<dbReference type="EMBL" id="BTSX01000003">
    <property type="protein sequence ID" value="GMS87977.1"/>
    <property type="molecule type" value="Genomic_DNA"/>
</dbReference>
<gene>
    <name evidence="1" type="ORF">PENTCL1PPCAC_10152</name>
</gene>
<evidence type="ECO:0000313" key="1">
    <source>
        <dbReference type="EMBL" id="GMS87977.1"/>
    </source>
</evidence>
<evidence type="ECO:0000313" key="2">
    <source>
        <dbReference type="Proteomes" id="UP001432027"/>
    </source>
</evidence>
<name>A0AAV5T079_9BILA</name>
<feature type="non-terminal residue" evidence="1">
    <location>
        <position position="246"/>
    </location>
</feature>
<keyword evidence="2" id="KW-1185">Reference proteome</keyword>